<evidence type="ECO:0000313" key="7">
    <source>
        <dbReference type="Proteomes" id="UP001168877"/>
    </source>
</evidence>
<dbReference type="SMART" id="SM00575">
    <property type="entry name" value="ZnF_PMZ"/>
    <property type="match status" value="1"/>
</dbReference>
<evidence type="ECO:0000256" key="1">
    <source>
        <dbReference type="ARBA" id="ARBA00022723"/>
    </source>
</evidence>
<keyword evidence="7" id="KW-1185">Reference proteome</keyword>
<evidence type="ECO:0000259" key="5">
    <source>
        <dbReference type="PROSITE" id="PS50966"/>
    </source>
</evidence>
<protein>
    <recommendedName>
        <fullName evidence="5">SWIM-type domain-containing protein</fullName>
    </recommendedName>
</protein>
<proteinExistence type="predicted"/>
<comment type="caution">
    <text evidence="6">The sequence shown here is derived from an EMBL/GenBank/DDBJ whole genome shotgun (WGS) entry which is preliminary data.</text>
</comment>
<dbReference type="GO" id="GO:0008270">
    <property type="term" value="F:zinc ion binding"/>
    <property type="evidence" value="ECO:0007669"/>
    <property type="project" value="UniProtKB-KW"/>
</dbReference>
<evidence type="ECO:0000256" key="4">
    <source>
        <dbReference type="PROSITE-ProRule" id="PRU00325"/>
    </source>
</evidence>
<organism evidence="6 7">
    <name type="scientific">Acer saccharum</name>
    <name type="common">Sugar maple</name>
    <dbReference type="NCBI Taxonomy" id="4024"/>
    <lineage>
        <taxon>Eukaryota</taxon>
        <taxon>Viridiplantae</taxon>
        <taxon>Streptophyta</taxon>
        <taxon>Embryophyta</taxon>
        <taxon>Tracheophyta</taxon>
        <taxon>Spermatophyta</taxon>
        <taxon>Magnoliopsida</taxon>
        <taxon>eudicotyledons</taxon>
        <taxon>Gunneridae</taxon>
        <taxon>Pentapetalae</taxon>
        <taxon>rosids</taxon>
        <taxon>malvids</taxon>
        <taxon>Sapindales</taxon>
        <taxon>Sapindaceae</taxon>
        <taxon>Hippocastanoideae</taxon>
        <taxon>Acereae</taxon>
        <taxon>Acer</taxon>
    </lineage>
</organism>
<dbReference type="EMBL" id="JAUESC010000380">
    <property type="protein sequence ID" value="KAK0593063.1"/>
    <property type="molecule type" value="Genomic_DNA"/>
</dbReference>
<dbReference type="Proteomes" id="UP001168877">
    <property type="component" value="Unassembled WGS sequence"/>
</dbReference>
<sequence>MIRVNIIERRASRRQDIKTWFKEIGPWIVEILEISVKTSGSLTTHWGENGNFQINDNDDTTPVAVVDLAAKTCNCKQWNLTGIPCMHAISAIDWRHEDLLSYVHDHYKKSTHKKIWQNVIHGIKMERY</sequence>
<dbReference type="AlphaFoldDB" id="A0AA39SLS0"/>
<dbReference type="InterPro" id="IPR006564">
    <property type="entry name" value="Znf_PMZ"/>
</dbReference>
<dbReference type="PROSITE" id="PS50966">
    <property type="entry name" value="ZF_SWIM"/>
    <property type="match status" value="1"/>
</dbReference>
<accession>A0AA39SLS0</accession>
<dbReference type="PANTHER" id="PTHR31973">
    <property type="entry name" value="POLYPROTEIN, PUTATIVE-RELATED"/>
    <property type="match status" value="1"/>
</dbReference>
<reference evidence="6" key="2">
    <citation type="submission" date="2023-06" db="EMBL/GenBank/DDBJ databases">
        <authorList>
            <person name="Swenson N.G."/>
            <person name="Wegrzyn J.L."/>
            <person name="Mcevoy S.L."/>
        </authorList>
    </citation>
    <scope>NUCLEOTIDE SEQUENCE</scope>
    <source>
        <strain evidence="6">NS2018</strain>
        <tissue evidence="6">Leaf</tissue>
    </source>
</reference>
<dbReference type="InterPro" id="IPR007527">
    <property type="entry name" value="Znf_SWIM"/>
</dbReference>
<reference evidence="6" key="1">
    <citation type="journal article" date="2022" name="Plant J.">
        <title>Strategies of tolerance reflected in two North American maple genomes.</title>
        <authorList>
            <person name="McEvoy S.L."/>
            <person name="Sezen U.U."/>
            <person name="Trouern-Trend A."/>
            <person name="McMahon S.M."/>
            <person name="Schaberg P.G."/>
            <person name="Yang J."/>
            <person name="Wegrzyn J.L."/>
            <person name="Swenson N.G."/>
        </authorList>
    </citation>
    <scope>NUCLEOTIDE SEQUENCE</scope>
    <source>
        <strain evidence="6">NS2018</strain>
    </source>
</reference>
<feature type="domain" description="SWIM-type" evidence="5">
    <location>
        <begin position="52"/>
        <end position="96"/>
    </location>
</feature>
<keyword evidence="3" id="KW-0862">Zinc</keyword>
<dbReference type="Pfam" id="PF04434">
    <property type="entry name" value="SWIM"/>
    <property type="match status" value="1"/>
</dbReference>
<name>A0AA39SLS0_ACESA</name>
<evidence type="ECO:0000313" key="6">
    <source>
        <dbReference type="EMBL" id="KAK0593063.1"/>
    </source>
</evidence>
<dbReference type="PANTHER" id="PTHR31973:SF187">
    <property type="entry name" value="MUTATOR TRANSPOSASE MUDRA PROTEIN"/>
    <property type="match status" value="1"/>
</dbReference>
<keyword evidence="2 4" id="KW-0863">Zinc-finger</keyword>
<evidence type="ECO:0000256" key="3">
    <source>
        <dbReference type="ARBA" id="ARBA00022833"/>
    </source>
</evidence>
<evidence type="ECO:0000256" key="2">
    <source>
        <dbReference type="ARBA" id="ARBA00022771"/>
    </source>
</evidence>
<gene>
    <name evidence="6" type="ORF">LWI29_030189</name>
</gene>
<keyword evidence="1" id="KW-0479">Metal-binding</keyword>